<comment type="caution">
    <text evidence="1">The sequence shown here is derived from an EMBL/GenBank/DDBJ whole genome shotgun (WGS) entry which is preliminary data.</text>
</comment>
<keyword evidence="2" id="KW-1185">Reference proteome</keyword>
<dbReference type="AlphaFoldDB" id="A0A4C1ZQL1"/>
<protein>
    <submittedName>
        <fullName evidence="1">Uncharacterized protein</fullName>
    </submittedName>
</protein>
<proteinExistence type="predicted"/>
<reference evidence="1 2" key="1">
    <citation type="journal article" date="2019" name="Commun. Biol.">
        <title>The bagworm genome reveals a unique fibroin gene that provides high tensile strength.</title>
        <authorList>
            <person name="Kono N."/>
            <person name="Nakamura H."/>
            <person name="Ohtoshi R."/>
            <person name="Tomita M."/>
            <person name="Numata K."/>
            <person name="Arakawa K."/>
        </authorList>
    </citation>
    <scope>NUCLEOTIDE SEQUENCE [LARGE SCALE GENOMIC DNA]</scope>
</reference>
<dbReference type="Proteomes" id="UP000299102">
    <property type="component" value="Unassembled WGS sequence"/>
</dbReference>
<organism evidence="1 2">
    <name type="scientific">Eumeta variegata</name>
    <name type="common">Bagworm moth</name>
    <name type="synonym">Eumeta japonica</name>
    <dbReference type="NCBI Taxonomy" id="151549"/>
    <lineage>
        <taxon>Eukaryota</taxon>
        <taxon>Metazoa</taxon>
        <taxon>Ecdysozoa</taxon>
        <taxon>Arthropoda</taxon>
        <taxon>Hexapoda</taxon>
        <taxon>Insecta</taxon>
        <taxon>Pterygota</taxon>
        <taxon>Neoptera</taxon>
        <taxon>Endopterygota</taxon>
        <taxon>Lepidoptera</taxon>
        <taxon>Glossata</taxon>
        <taxon>Ditrysia</taxon>
        <taxon>Tineoidea</taxon>
        <taxon>Psychidae</taxon>
        <taxon>Oiketicinae</taxon>
        <taxon>Eumeta</taxon>
    </lineage>
</organism>
<dbReference type="EMBL" id="BGZK01002051">
    <property type="protein sequence ID" value="GBP90048.1"/>
    <property type="molecule type" value="Genomic_DNA"/>
</dbReference>
<gene>
    <name evidence="1" type="ORF">EVAR_68056_1</name>
</gene>
<name>A0A4C1ZQL1_EUMVA</name>
<evidence type="ECO:0000313" key="2">
    <source>
        <dbReference type="Proteomes" id="UP000299102"/>
    </source>
</evidence>
<accession>A0A4C1ZQL1</accession>
<sequence length="171" mass="19318">MDEMKLKCDESSYDPGACTLKIFTTSKLGKRYVQYSSIKSAKRKAARYRPYSGMHRKASKRADGACDCIHARDVGARSAELHPAARKSSGGGHRNYRYLNESSTRFVQTLTAVEYIVELLIKTIYSIESTAISPDRYHRIGDIDRELPLPCNELAQRARQVPTSLDVKQQE</sequence>
<evidence type="ECO:0000313" key="1">
    <source>
        <dbReference type="EMBL" id="GBP90048.1"/>
    </source>
</evidence>